<dbReference type="Proteomes" id="UP000075714">
    <property type="component" value="Unassembled WGS sequence"/>
</dbReference>
<evidence type="ECO:0000313" key="2">
    <source>
        <dbReference type="EMBL" id="KXZ42948.1"/>
    </source>
</evidence>
<dbReference type="EMBL" id="LSYV01000110">
    <property type="protein sequence ID" value="KXZ42948.1"/>
    <property type="molecule type" value="Genomic_DNA"/>
</dbReference>
<accession>A0A150FZD2</accession>
<evidence type="ECO:0000256" key="1">
    <source>
        <dbReference type="SAM" id="MobiDB-lite"/>
    </source>
</evidence>
<name>A0A150FZD2_GONPE</name>
<sequence>MSSDAELLGNLDYRRITSQAVHTDVPHSIDRCILGSKAVDRYHRYRIGARRALRSVGPGEDIAQYPREYGIDLGRGAVIMLHEEKGKPVIRVEHIAYFGVPGFTPEHLLHEDEAPIPITHIDWLDTHRPPADMVRLAARSLGPLPDDLVDSLLPMPLSTGGDAYALATRIFANWLGGNKLTDEATGPSGGEKQQREKATATGTSGGGWLSYLSGLWSRWWRQGESAEAGGGASGGAEVKAKAERAAAAAEPAGSLAAAWDEFERRVRAREPTYNDELEREWFELFLLRDNGGYGVSKGHAHTVELNEKGQDITHITHGH</sequence>
<dbReference type="AlphaFoldDB" id="A0A150FZD2"/>
<keyword evidence="3" id="KW-1185">Reference proteome</keyword>
<organism evidence="2 3">
    <name type="scientific">Gonium pectorale</name>
    <name type="common">Green alga</name>
    <dbReference type="NCBI Taxonomy" id="33097"/>
    <lineage>
        <taxon>Eukaryota</taxon>
        <taxon>Viridiplantae</taxon>
        <taxon>Chlorophyta</taxon>
        <taxon>core chlorophytes</taxon>
        <taxon>Chlorophyceae</taxon>
        <taxon>CS clade</taxon>
        <taxon>Chlamydomonadales</taxon>
        <taxon>Volvocaceae</taxon>
        <taxon>Gonium</taxon>
    </lineage>
</organism>
<protein>
    <submittedName>
        <fullName evidence="2">Uncharacterized protein</fullName>
    </submittedName>
</protein>
<proteinExistence type="predicted"/>
<reference evidence="3" key="1">
    <citation type="journal article" date="2016" name="Nat. Commun.">
        <title>The Gonium pectorale genome demonstrates co-option of cell cycle regulation during the evolution of multicellularity.</title>
        <authorList>
            <person name="Hanschen E.R."/>
            <person name="Marriage T.N."/>
            <person name="Ferris P.J."/>
            <person name="Hamaji T."/>
            <person name="Toyoda A."/>
            <person name="Fujiyama A."/>
            <person name="Neme R."/>
            <person name="Noguchi H."/>
            <person name="Minakuchi Y."/>
            <person name="Suzuki M."/>
            <person name="Kawai-Toyooka H."/>
            <person name="Smith D.R."/>
            <person name="Sparks H."/>
            <person name="Anderson J."/>
            <person name="Bakaric R."/>
            <person name="Luria V."/>
            <person name="Karger A."/>
            <person name="Kirschner M.W."/>
            <person name="Durand P.M."/>
            <person name="Michod R.E."/>
            <person name="Nozaki H."/>
            <person name="Olson B.J."/>
        </authorList>
    </citation>
    <scope>NUCLEOTIDE SEQUENCE [LARGE SCALE GENOMIC DNA]</scope>
    <source>
        <strain evidence="3">NIES-2863</strain>
    </source>
</reference>
<gene>
    <name evidence="2" type="ORF">GPECTOR_110g241</name>
</gene>
<comment type="caution">
    <text evidence="2">The sequence shown here is derived from an EMBL/GenBank/DDBJ whole genome shotgun (WGS) entry which is preliminary data.</text>
</comment>
<feature type="region of interest" description="Disordered" evidence="1">
    <location>
        <begin position="182"/>
        <end position="204"/>
    </location>
</feature>
<evidence type="ECO:0000313" key="3">
    <source>
        <dbReference type="Proteomes" id="UP000075714"/>
    </source>
</evidence>